<evidence type="ECO:0000256" key="7">
    <source>
        <dbReference type="ARBA" id="ARBA00022842"/>
    </source>
</evidence>
<evidence type="ECO:0000256" key="8">
    <source>
        <dbReference type="RuleBase" id="RU003953"/>
    </source>
</evidence>
<proteinExistence type="inferred from homology"/>
<reference evidence="11" key="1">
    <citation type="submission" date="2017-06" db="EMBL/GenBank/DDBJ databases">
        <authorList>
            <person name="Varghese N."/>
            <person name="Submissions S."/>
        </authorList>
    </citation>
    <scope>NUCLEOTIDE SEQUENCE [LARGE SCALE GENOMIC DNA]</scope>
    <source>
        <strain evidence="11">SCA</strain>
    </source>
</reference>
<keyword evidence="2 8" id="KW-0808">Transferase</keyword>
<dbReference type="InterPro" id="IPR002646">
    <property type="entry name" value="PolA_pol_head_dom"/>
</dbReference>
<keyword evidence="8" id="KW-0694">RNA-binding</keyword>
<name>A0A239CVG3_9FIRM</name>
<dbReference type="EMBL" id="FZOJ01000006">
    <property type="protein sequence ID" value="SNS23852.1"/>
    <property type="molecule type" value="Genomic_DNA"/>
</dbReference>
<dbReference type="PANTHER" id="PTHR46173:SF1">
    <property type="entry name" value="CCA TRNA NUCLEOTIDYLTRANSFERASE 1, MITOCHONDRIAL"/>
    <property type="match status" value="1"/>
</dbReference>
<dbReference type="Gene3D" id="1.10.3090.10">
    <property type="entry name" value="cca-adding enzyme, domain 2"/>
    <property type="match status" value="1"/>
</dbReference>
<dbReference type="OrthoDB" id="9805698at2"/>
<dbReference type="Gene3D" id="1.10.246.80">
    <property type="match status" value="1"/>
</dbReference>
<dbReference type="Pfam" id="PF01966">
    <property type="entry name" value="HD"/>
    <property type="match status" value="1"/>
</dbReference>
<dbReference type="GO" id="GO:0016779">
    <property type="term" value="F:nucleotidyltransferase activity"/>
    <property type="evidence" value="ECO:0007669"/>
    <property type="project" value="UniProtKB-KW"/>
</dbReference>
<accession>A0A239CVG3</accession>
<dbReference type="GO" id="GO:0008033">
    <property type="term" value="P:tRNA processing"/>
    <property type="evidence" value="ECO:0007669"/>
    <property type="project" value="UniProtKB-KW"/>
</dbReference>
<keyword evidence="6" id="KW-0547">Nucleotide-binding</keyword>
<dbReference type="PANTHER" id="PTHR46173">
    <property type="entry name" value="CCA TRNA NUCLEOTIDYLTRANSFERASE 1, MITOCHONDRIAL"/>
    <property type="match status" value="1"/>
</dbReference>
<dbReference type="SMART" id="SM00471">
    <property type="entry name" value="HDc"/>
    <property type="match status" value="1"/>
</dbReference>
<dbReference type="Pfam" id="PF12627">
    <property type="entry name" value="PolyA_pol_RNAbd"/>
    <property type="match status" value="1"/>
</dbReference>
<dbReference type="AlphaFoldDB" id="A0A239CVG3"/>
<evidence type="ECO:0000256" key="6">
    <source>
        <dbReference type="ARBA" id="ARBA00022741"/>
    </source>
</evidence>
<dbReference type="GO" id="GO:0000049">
    <property type="term" value="F:tRNA binding"/>
    <property type="evidence" value="ECO:0007669"/>
    <property type="project" value="TreeGrafter"/>
</dbReference>
<dbReference type="SUPFAM" id="SSF81891">
    <property type="entry name" value="Poly A polymerase C-terminal region-like"/>
    <property type="match status" value="1"/>
</dbReference>
<dbReference type="Pfam" id="PF01743">
    <property type="entry name" value="PolyA_pol"/>
    <property type="match status" value="1"/>
</dbReference>
<evidence type="ECO:0000313" key="11">
    <source>
        <dbReference type="Proteomes" id="UP000198304"/>
    </source>
</evidence>
<evidence type="ECO:0000256" key="4">
    <source>
        <dbReference type="ARBA" id="ARBA00022695"/>
    </source>
</evidence>
<organism evidence="10 11">
    <name type="scientific">Anaerovirgula multivorans</name>
    <dbReference type="NCBI Taxonomy" id="312168"/>
    <lineage>
        <taxon>Bacteria</taxon>
        <taxon>Bacillati</taxon>
        <taxon>Bacillota</taxon>
        <taxon>Clostridia</taxon>
        <taxon>Peptostreptococcales</taxon>
        <taxon>Natronincolaceae</taxon>
        <taxon>Anaerovirgula</taxon>
    </lineage>
</organism>
<keyword evidence="7" id="KW-0460">Magnesium</keyword>
<dbReference type="InterPro" id="IPR050264">
    <property type="entry name" value="Bact_CCA-adding_enz_type3_sf"/>
</dbReference>
<keyword evidence="11" id="KW-1185">Reference proteome</keyword>
<dbReference type="InterPro" id="IPR006674">
    <property type="entry name" value="HD_domain"/>
</dbReference>
<dbReference type="GO" id="GO:0000166">
    <property type="term" value="F:nucleotide binding"/>
    <property type="evidence" value="ECO:0007669"/>
    <property type="project" value="UniProtKB-KW"/>
</dbReference>
<dbReference type="CDD" id="cd00077">
    <property type="entry name" value="HDc"/>
    <property type="match status" value="1"/>
</dbReference>
<evidence type="ECO:0000256" key="2">
    <source>
        <dbReference type="ARBA" id="ARBA00022679"/>
    </source>
</evidence>
<evidence type="ECO:0000313" key="10">
    <source>
        <dbReference type="EMBL" id="SNS23852.1"/>
    </source>
</evidence>
<dbReference type="CDD" id="cd05398">
    <property type="entry name" value="NT_ClassII-CCAase"/>
    <property type="match status" value="1"/>
</dbReference>
<dbReference type="Proteomes" id="UP000198304">
    <property type="component" value="Unassembled WGS sequence"/>
</dbReference>
<evidence type="ECO:0000256" key="5">
    <source>
        <dbReference type="ARBA" id="ARBA00022723"/>
    </source>
</evidence>
<evidence type="ECO:0000256" key="1">
    <source>
        <dbReference type="ARBA" id="ARBA00001946"/>
    </source>
</evidence>
<dbReference type="GO" id="GO:0046872">
    <property type="term" value="F:metal ion binding"/>
    <property type="evidence" value="ECO:0007669"/>
    <property type="project" value="UniProtKB-KW"/>
</dbReference>
<dbReference type="InterPro" id="IPR032828">
    <property type="entry name" value="PolyA_RNA-bd"/>
</dbReference>
<evidence type="ECO:0000259" key="9">
    <source>
        <dbReference type="SMART" id="SM00471"/>
    </source>
</evidence>
<keyword evidence="5" id="KW-0479">Metal-binding</keyword>
<keyword evidence="3" id="KW-0819">tRNA processing</keyword>
<comment type="cofactor">
    <cofactor evidence="1">
        <name>Mg(2+)</name>
        <dbReference type="ChEBI" id="CHEBI:18420"/>
    </cofactor>
</comment>
<protein>
    <submittedName>
        <fullName evidence="10">tRNA nucleotidyltransferase (CCA-adding enzyme)</fullName>
    </submittedName>
</protein>
<keyword evidence="4" id="KW-0548">Nucleotidyltransferase</keyword>
<evidence type="ECO:0000256" key="3">
    <source>
        <dbReference type="ARBA" id="ARBA00022694"/>
    </source>
</evidence>
<sequence length="451" mass="51896">MYKLNIKINIPSSVSYIMKTLEMFNYEVYIVGGSVRDSLLKRIPKDWDVTTNASPREIITIFKSLDCKVVETGLKHGTVTVVINNNHYEVTTFRIDGKYSDCRKPDCVSFTESLKEDLSRRDFTINAMAYNNKVGLIDYFEGIKHLNNKIITSVGKPDDRFNEDALRMLRAVRLSTTLGFSLDSKTSTSIFKNRNLIKNISTERIRDEFIRILIPSNPLSGIELLRSLGLLEIILPEFQKCYGFEQRNPNHDKDVYYHILNVLENTSNKLEIRLAALLHDIGKPSTFTLDENGIGHFYKHHLESEDITRKVLDRLRFDNRTIDNVCILVREHMSRYDSLKIKNAKKLINRVGIDNLNSLFELQIADIKGSTNRDSIDKVLDMKAACERILNEKQPLSIKDLDINGNDLIKLGFKQGKQIGKVLNELLDVVLEEPEFNKKDKLIDYVKSKMT</sequence>
<feature type="domain" description="HD/PDEase" evidence="9">
    <location>
        <begin position="251"/>
        <end position="380"/>
    </location>
</feature>
<dbReference type="Gene3D" id="3.30.460.10">
    <property type="entry name" value="Beta Polymerase, domain 2"/>
    <property type="match status" value="1"/>
</dbReference>
<gene>
    <name evidence="10" type="ORF">SAMN05446037_1006164</name>
</gene>
<comment type="similarity">
    <text evidence="8">Belongs to the tRNA nucleotidyltransferase/poly(A) polymerase family.</text>
</comment>
<dbReference type="InterPro" id="IPR003607">
    <property type="entry name" value="HD/PDEase_dom"/>
</dbReference>
<dbReference type="InterPro" id="IPR043519">
    <property type="entry name" value="NT_sf"/>
</dbReference>
<dbReference type="SUPFAM" id="SSF81301">
    <property type="entry name" value="Nucleotidyltransferase"/>
    <property type="match status" value="1"/>
</dbReference>